<dbReference type="GO" id="GO:0000938">
    <property type="term" value="C:GARP complex"/>
    <property type="evidence" value="ECO:0007669"/>
    <property type="project" value="TreeGrafter"/>
</dbReference>
<dbReference type="GO" id="GO:0007030">
    <property type="term" value="P:Golgi organization"/>
    <property type="evidence" value="ECO:0007669"/>
    <property type="project" value="TreeGrafter"/>
</dbReference>
<dbReference type="GO" id="GO:0005829">
    <property type="term" value="C:cytosol"/>
    <property type="evidence" value="ECO:0007669"/>
    <property type="project" value="GOC"/>
</dbReference>
<dbReference type="GO" id="GO:0032456">
    <property type="term" value="P:endocytic recycling"/>
    <property type="evidence" value="ECO:0007669"/>
    <property type="project" value="TreeGrafter"/>
</dbReference>
<sequence>MSHTAGAGSGARGPSRRSKVGALLSEYYNLGDENSHTSQAKSEPAGPPQKPSAAAPGGSASNGLAQPFRGAGGPAQNRPSGSPGAEALPTGPSGFSPCTTSSEAKGSATASPRSCSRGGDSRMLSSTGHQTAAGAGDVERGGKTDLDSENFDVHAYFASAVQTSSLRELLRRSGQLEEEVRRFEGELQTLVYENYGKFLDAAETVRCVKEDMQALQEDMGQLDSRVDAIEGSSRELDELVRDRAASIEELVSFRQLLDKLQILFTFPEVLRRHLANGDAETVLSIYLHIHPFLQAQQKALPRLQRLQLLDADATSVFRCAKKVLRQRLEPPSSSSSGEDAASLPGARPAAVSSAGSAEILSSKDASKILMLLLEAQDEGRASLLQLYHRSRTHALIQLLQLIFEQDRLQREAAAIQQQQDKQTDASSARTAQGARGSATSGDSGSQVSGSGHGALSAEFRGGEAGAGTRRMLEVACSSVSEQLMGPLVDAVHDTLVVFRWNDRPGSGSQKDDAGGGSQQTYAGRGARPPASRAKPEGDKLSAEDSATLQGFLMPVLRSVFARVLALLASTNPPAASVVSAVDSLRVALRRLHAVLPADQQQLLAEEFVSFSDQLLQQEIALAFRESYLRAAEELGALQAFCHNMQAPQLPGTRGPSDDASSPAETAERRSLGSRGVGAAGQPLDDSKTQEALQQLARTEHAVLLQGCLTLTDAHQLVNGVCGVKSAQAERLVRTDIVAWTEGFFSLVVKCLLRLTRDTPTALQERVEQRVEAEELREDELAWREHLEEGLEGFAAARYLGAPSKAIKPRASATSGKSSLERQITDAVHTAIFTYLVGPGVEGRSESAGSALRRLEGRAGEKDPSEARTFPAGYLDEGRTLFCLLMMRMGRHLELQGLGKVAAVAVELFPSFPVHRLTASSAGPLPAGKGAPERSESPEEAAAATDEKSQPLLLRTRWASQAVLTTYVYHRGLEGAALATAALRDFDCLQNIDEKSAGEEAAPPPVDDAAGAEGWVGASGSAKKSPFARGLTAQEQQQLQILGLLDPLLQLLQRCDAECAKLLGERRQGAGGIGSACVMPGTTGAGAGSEQTHQRRMARLFGRRRTAIEKEMERLFARKQAVFAQVPFSRAKAVMGIFRIASRALVEDVRSQLFSRSAVRQLQLECAAASEFIRDLVAAEDGSVVDGLLDEITASATARCIERAPKLPLLGCVTVRGAVGVAAAAAAVAAATGGVDPDAGNVLLEQAVVEDVCNRCRGRYERVLKGGL</sequence>
<dbReference type="AlphaFoldDB" id="A0A2A9M3B8"/>
<comment type="similarity">
    <text evidence="1">Belongs to the VPS51 family.</text>
</comment>
<name>A0A2A9M3B8_BESBE</name>
<accession>A0A2A9M3B8</accession>
<feature type="region of interest" description="Disordered" evidence="3">
    <location>
        <begin position="328"/>
        <end position="347"/>
    </location>
</feature>
<reference evidence="4 5" key="1">
    <citation type="submission" date="2017-09" db="EMBL/GenBank/DDBJ databases">
        <title>Genome sequencing of Besnoitia besnoiti strain Bb-Ger1.</title>
        <authorList>
            <person name="Schares G."/>
            <person name="Venepally P."/>
            <person name="Lorenzi H.A."/>
        </authorList>
    </citation>
    <scope>NUCLEOTIDE SEQUENCE [LARGE SCALE GENOMIC DNA]</scope>
    <source>
        <strain evidence="4 5">Bb-Ger1</strain>
    </source>
</reference>
<feature type="region of interest" description="Disordered" evidence="3">
    <location>
        <begin position="996"/>
        <end position="1017"/>
    </location>
</feature>
<dbReference type="GO" id="GO:0007041">
    <property type="term" value="P:lysosomal transport"/>
    <property type="evidence" value="ECO:0007669"/>
    <property type="project" value="TreeGrafter"/>
</dbReference>
<dbReference type="RefSeq" id="XP_029216464.1">
    <property type="nucleotide sequence ID" value="XM_029360488.1"/>
</dbReference>
<dbReference type="GO" id="GO:0016020">
    <property type="term" value="C:membrane"/>
    <property type="evidence" value="ECO:0007669"/>
    <property type="project" value="TreeGrafter"/>
</dbReference>
<evidence type="ECO:0000313" key="5">
    <source>
        <dbReference type="Proteomes" id="UP000224006"/>
    </source>
</evidence>
<feature type="compositionally biased region" description="Low complexity" evidence="3">
    <location>
        <begin position="51"/>
        <end position="61"/>
    </location>
</feature>
<dbReference type="GO" id="GO:0042147">
    <property type="term" value="P:retrograde transport, endosome to Golgi"/>
    <property type="evidence" value="ECO:0007669"/>
    <property type="project" value="TreeGrafter"/>
</dbReference>
<proteinExistence type="inferred from homology"/>
<feature type="compositionally biased region" description="Low complexity" evidence="3">
    <location>
        <begin position="522"/>
        <end position="532"/>
    </location>
</feature>
<evidence type="ECO:0000313" key="4">
    <source>
        <dbReference type="EMBL" id="PFH32455.1"/>
    </source>
</evidence>
<feature type="compositionally biased region" description="Basic and acidic residues" evidence="3">
    <location>
        <begin position="137"/>
        <end position="146"/>
    </location>
</feature>
<feature type="compositionally biased region" description="Polar residues" evidence="3">
    <location>
        <begin position="96"/>
        <end position="114"/>
    </location>
</feature>
<dbReference type="STRING" id="94643.A0A2A9M3B8"/>
<evidence type="ECO:0000256" key="3">
    <source>
        <dbReference type="SAM" id="MobiDB-lite"/>
    </source>
</evidence>
<feature type="region of interest" description="Disordered" evidence="3">
    <location>
        <begin position="502"/>
        <end position="540"/>
    </location>
</feature>
<dbReference type="Proteomes" id="UP000224006">
    <property type="component" value="Chromosome X"/>
</dbReference>
<dbReference type="VEuPathDB" id="ToxoDB:BESB_017730"/>
<feature type="region of interest" description="Disordered" evidence="3">
    <location>
        <begin position="414"/>
        <end position="461"/>
    </location>
</feature>
<dbReference type="PANTHER" id="PTHR15954">
    <property type="entry name" value="VACUOLAR PROTEIN SORTING-ASSOCIATED PROTEIN 51 HOMOLOG"/>
    <property type="match status" value="1"/>
</dbReference>
<dbReference type="GO" id="GO:0048193">
    <property type="term" value="P:Golgi vesicle transport"/>
    <property type="evidence" value="ECO:0007669"/>
    <property type="project" value="TreeGrafter"/>
</dbReference>
<feature type="region of interest" description="Disordered" evidence="3">
    <location>
        <begin position="919"/>
        <end position="947"/>
    </location>
</feature>
<keyword evidence="2" id="KW-0175">Coiled coil</keyword>
<comment type="caution">
    <text evidence="4">The sequence shown here is derived from an EMBL/GenBank/DDBJ whole genome shotgun (WGS) entry which is preliminary data.</text>
</comment>
<feature type="coiled-coil region" evidence="2">
    <location>
        <begin position="166"/>
        <end position="225"/>
    </location>
</feature>
<feature type="compositionally biased region" description="Low complexity" evidence="3">
    <location>
        <begin position="440"/>
        <end position="449"/>
    </location>
</feature>
<evidence type="ECO:0000256" key="1">
    <source>
        <dbReference type="ARBA" id="ARBA00006080"/>
    </source>
</evidence>
<dbReference type="GO" id="GO:1990745">
    <property type="term" value="C:EARP complex"/>
    <property type="evidence" value="ECO:0007669"/>
    <property type="project" value="TreeGrafter"/>
</dbReference>
<dbReference type="GeneID" id="40306834"/>
<dbReference type="OrthoDB" id="203678at2759"/>
<feature type="compositionally biased region" description="Polar residues" evidence="3">
    <location>
        <begin position="415"/>
        <end position="430"/>
    </location>
</feature>
<protein>
    <submittedName>
        <fullName evidence="4">Vps51/Vps67 protein</fullName>
    </submittedName>
</protein>
<keyword evidence="5" id="KW-1185">Reference proteome</keyword>
<dbReference type="KEGG" id="bbes:BESB_017730"/>
<dbReference type="EMBL" id="NWUJ01000011">
    <property type="protein sequence ID" value="PFH32455.1"/>
    <property type="molecule type" value="Genomic_DNA"/>
</dbReference>
<dbReference type="InterPro" id="IPR014812">
    <property type="entry name" value="Vps51"/>
</dbReference>
<dbReference type="Pfam" id="PF08700">
    <property type="entry name" value="VPS51_Exo84_N"/>
    <property type="match status" value="1"/>
</dbReference>
<dbReference type="PANTHER" id="PTHR15954:SF4">
    <property type="entry name" value="VACUOLAR PROTEIN SORTING-ASSOCIATED PROTEIN 51 HOMOLOG"/>
    <property type="match status" value="1"/>
</dbReference>
<gene>
    <name evidence="4" type="ORF">BESB_017730</name>
</gene>
<evidence type="ECO:0000256" key="2">
    <source>
        <dbReference type="SAM" id="Coils"/>
    </source>
</evidence>
<feature type="region of interest" description="Disordered" evidence="3">
    <location>
        <begin position="1"/>
        <end position="146"/>
    </location>
</feature>
<feature type="region of interest" description="Disordered" evidence="3">
    <location>
        <begin position="647"/>
        <end position="687"/>
    </location>
</feature>
<organism evidence="4 5">
    <name type="scientific">Besnoitia besnoiti</name>
    <name type="common">Apicomplexan protozoan</name>
    <dbReference type="NCBI Taxonomy" id="94643"/>
    <lineage>
        <taxon>Eukaryota</taxon>
        <taxon>Sar</taxon>
        <taxon>Alveolata</taxon>
        <taxon>Apicomplexa</taxon>
        <taxon>Conoidasida</taxon>
        <taxon>Coccidia</taxon>
        <taxon>Eucoccidiorida</taxon>
        <taxon>Eimeriorina</taxon>
        <taxon>Sarcocystidae</taxon>
        <taxon>Besnoitia</taxon>
    </lineage>
</organism>